<dbReference type="GO" id="GO:0005737">
    <property type="term" value="C:cytoplasm"/>
    <property type="evidence" value="ECO:0007669"/>
    <property type="project" value="TreeGrafter"/>
</dbReference>
<dbReference type="InterPro" id="IPR002068">
    <property type="entry name" value="A-crystallin/Hsp20_dom"/>
</dbReference>
<dbReference type="Proteomes" id="UP000198287">
    <property type="component" value="Unassembled WGS sequence"/>
</dbReference>
<dbReference type="GO" id="GO:0042026">
    <property type="term" value="P:protein refolding"/>
    <property type="evidence" value="ECO:0007669"/>
    <property type="project" value="TreeGrafter"/>
</dbReference>
<dbReference type="CDD" id="cd06526">
    <property type="entry name" value="metazoan_ACD"/>
    <property type="match status" value="1"/>
</dbReference>
<sequence length="269" mass="30058">MNPIGIFYPKRHPNNTNFYHTEEIGVHKVCKLGDQIVIKMDVELFHPDEINVRTLNNSVIIEGNHGIGEHDHLFHQVTRSFQRTFPLPPNAVLDRLTCNVGPDGWLTVVVPLIPGDEGELKGRLHKVTHPFVDVTPHLPSWHETFQLKMECPGVKISKEQVAISLEIPKFLPDEVQVKTVGDELIISGSRHDDDENVVQGFGGTGSCGKIGVKANFTRKYPLPLNSKKDAIYCQFSQNLGRGSPTLRVIVPRVPLVVGDEEIEHVINIV</sequence>
<organism evidence="4 5">
    <name type="scientific">Folsomia candida</name>
    <name type="common">Springtail</name>
    <dbReference type="NCBI Taxonomy" id="158441"/>
    <lineage>
        <taxon>Eukaryota</taxon>
        <taxon>Metazoa</taxon>
        <taxon>Ecdysozoa</taxon>
        <taxon>Arthropoda</taxon>
        <taxon>Hexapoda</taxon>
        <taxon>Collembola</taxon>
        <taxon>Entomobryomorpha</taxon>
        <taxon>Isotomoidea</taxon>
        <taxon>Isotomidae</taxon>
        <taxon>Proisotominae</taxon>
        <taxon>Folsomia</taxon>
    </lineage>
</organism>
<dbReference type="InterPro" id="IPR008978">
    <property type="entry name" value="HSP20-like_chaperone"/>
</dbReference>
<evidence type="ECO:0000313" key="5">
    <source>
        <dbReference type="Proteomes" id="UP000198287"/>
    </source>
</evidence>
<dbReference type="CDD" id="cd06464">
    <property type="entry name" value="ACD_sHsps-like"/>
    <property type="match status" value="1"/>
</dbReference>
<keyword evidence="5" id="KW-1185">Reference proteome</keyword>
<comment type="caution">
    <text evidence="4">The sequence shown here is derived from an EMBL/GenBank/DDBJ whole genome shotgun (WGS) entry which is preliminary data.</text>
</comment>
<dbReference type="GO" id="GO:0009408">
    <property type="term" value="P:response to heat"/>
    <property type="evidence" value="ECO:0007669"/>
    <property type="project" value="TreeGrafter"/>
</dbReference>
<dbReference type="PANTHER" id="PTHR45640:SF26">
    <property type="entry name" value="RE23625P"/>
    <property type="match status" value="1"/>
</dbReference>
<accession>A0A226CZ26</accession>
<dbReference type="OrthoDB" id="1431247at2759"/>
<dbReference type="GO" id="GO:0005634">
    <property type="term" value="C:nucleus"/>
    <property type="evidence" value="ECO:0007669"/>
    <property type="project" value="TreeGrafter"/>
</dbReference>
<dbReference type="SUPFAM" id="SSF49764">
    <property type="entry name" value="HSP20-like chaperones"/>
    <property type="match status" value="2"/>
</dbReference>
<evidence type="ECO:0000313" key="4">
    <source>
        <dbReference type="EMBL" id="OXA37874.1"/>
    </source>
</evidence>
<protein>
    <submittedName>
        <fullName evidence="4">Alpha-crystallin A chain</fullName>
    </submittedName>
</protein>
<reference evidence="4 5" key="1">
    <citation type="submission" date="2015-12" db="EMBL/GenBank/DDBJ databases">
        <title>The genome of Folsomia candida.</title>
        <authorList>
            <person name="Faddeeva A."/>
            <person name="Derks M.F."/>
            <person name="Anvar Y."/>
            <person name="Smit S."/>
            <person name="Van Straalen N."/>
            <person name="Roelofs D."/>
        </authorList>
    </citation>
    <scope>NUCLEOTIDE SEQUENCE [LARGE SCALE GENOMIC DNA]</scope>
    <source>
        <strain evidence="4 5">VU population</strain>
        <tissue evidence="4">Whole body</tissue>
    </source>
</reference>
<dbReference type="PROSITE" id="PS01031">
    <property type="entry name" value="SHSP"/>
    <property type="match status" value="1"/>
</dbReference>
<dbReference type="GO" id="GO:0051082">
    <property type="term" value="F:unfolded protein binding"/>
    <property type="evidence" value="ECO:0007669"/>
    <property type="project" value="TreeGrafter"/>
</dbReference>
<dbReference type="InterPro" id="IPR001436">
    <property type="entry name" value="Alpha-crystallin/sHSP_animal"/>
</dbReference>
<proteinExistence type="inferred from homology"/>
<feature type="domain" description="SHSP" evidence="3">
    <location>
        <begin position="17"/>
        <end position="130"/>
    </location>
</feature>
<comment type="similarity">
    <text evidence="1 2">Belongs to the small heat shock protein (HSP20) family.</text>
</comment>
<name>A0A226CZ26_FOLCA</name>
<dbReference type="PANTHER" id="PTHR45640">
    <property type="entry name" value="HEAT SHOCK PROTEIN HSP-12.2-RELATED"/>
    <property type="match status" value="1"/>
</dbReference>
<dbReference type="Gene3D" id="2.60.40.790">
    <property type="match status" value="2"/>
</dbReference>
<dbReference type="Pfam" id="PF00011">
    <property type="entry name" value="HSP20"/>
    <property type="match status" value="2"/>
</dbReference>
<dbReference type="EMBL" id="LNIX01000051">
    <property type="protein sequence ID" value="OXA37874.1"/>
    <property type="molecule type" value="Genomic_DNA"/>
</dbReference>
<gene>
    <name evidence="4" type="ORF">Fcan01_27358</name>
</gene>
<evidence type="ECO:0000259" key="3">
    <source>
        <dbReference type="PROSITE" id="PS01031"/>
    </source>
</evidence>
<evidence type="ECO:0000256" key="1">
    <source>
        <dbReference type="PROSITE-ProRule" id="PRU00285"/>
    </source>
</evidence>
<dbReference type="AlphaFoldDB" id="A0A226CZ26"/>
<evidence type="ECO:0000256" key="2">
    <source>
        <dbReference type="RuleBase" id="RU003616"/>
    </source>
</evidence>